<protein>
    <recommendedName>
        <fullName evidence="3">DDE Tnp4 domain-containing protein</fullName>
    </recommendedName>
</protein>
<dbReference type="GeneID" id="77809221"/>
<keyword evidence="2" id="KW-1185">Reference proteome</keyword>
<evidence type="ECO:0008006" key="3">
    <source>
        <dbReference type="Google" id="ProtNLM"/>
    </source>
</evidence>
<gene>
    <name evidence="1" type="ORF">PtA15_4A442</name>
</gene>
<organism evidence="1 2">
    <name type="scientific">Puccinia triticina</name>
    <dbReference type="NCBI Taxonomy" id="208348"/>
    <lineage>
        <taxon>Eukaryota</taxon>
        <taxon>Fungi</taxon>
        <taxon>Dikarya</taxon>
        <taxon>Basidiomycota</taxon>
        <taxon>Pucciniomycotina</taxon>
        <taxon>Pucciniomycetes</taxon>
        <taxon>Pucciniales</taxon>
        <taxon>Pucciniaceae</taxon>
        <taxon>Puccinia</taxon>
    </lineage>
</organism>
<dbReference type="Proteomes" id="UP001164743">
    <property type="component" value="Chromosome 4A"/>
</dbReference>
<dbReference type="PANTHER" id="PTHR47150">
    <property type="entry name" value="OS12G0169200 PROTEIN"/>
    <property type="match status" value="1"/>
</dbReference>
<accession>A0ABY7CFK0</accession>
<dbReference type="EMBL" id="CP110424">
    <property type="protein sequence ID" value="WAQ83991.1"/>
    <property type="molecule type" value="Genomic_DNA"/>
</dbReference>
<name>A0ABY7CFK0_9BASI</name>
<evidence type="ECO:0000313" key="1">
    <source>
        <dbReference type="EMBL" id="WAQ83991.1"/>
    </source>
</evidence>
<evidence type="ECO:0000313" key="2">
    <source>
        <dbReference type="Proteomes" id="UP001164743"/>
    </source>
</evidence>
<proteinExistence type="predicted"/>
<sequence>MMAEPDPLEEMLQYFTDSDKEDIPINTRGPSIDQRRYKGQLKLQSDYLSGTATYTDREFRRRFRITKTIFSRISNDLVNHDNYFLQKRDCCGVLGLSTKQKVTAALRILAYGVHFKYEYVSSSHPSSRGLLILASSDKMLVCLTTRAKSPSDTLWQAWRKACGNITEVHRQPHHHPALSPALPPHQIQCPRNVQHQI</sequence>
<dbReference type="PANTHER" id="PTHR47150:SF5">
    <property type="entry name" value="OS07G0546750 PROTEIN"/>
    <property type="match status" value="1"/>
</dbReference>
<reference evidence="1" key="1">
    <citation type="submission" date="2022-10" db="EMBL/GenBank/DDBJ databases">
        <title>Puccinia triticina Genome sequencing and assembly.</title>
        <authorList>
            <person name="Li C."/>
        </authorList>
    </citation>
    <scope>NUCLEOTIDE SEQUENCE</scope>
    <source>
        <strain evidence="1">Pt15</strain>
    </source>
</reference>
<dbReference type="RefSeq" id="XP_053019546.1">
    <property type="nucleotide sequence ID" value="XM_053168326.1"/>
</dbReference>